<comment type="caution">
    <text evidence="7">The sequence shown here is derived from an EMBL/GenBank/DDBJ whole genome shotgun (WGS) entry which is preliminary data.</text>
</comment>
<evidence type="ECO:0000256" key="1">
    <source>
        <dbReference type="ARBA" id="ARBA00023224"/>
    </source>
</evidence>
<dbReference type="GO" id="GO:0007165">
    <property type="term" value="P:signal transduction"/>
    <property type="evidence" value="ECO:0007669"/>
    <property type="project" value="UniProtKB-KW"/>
</dbReference>
<keyword evidence="4" id="KW-0812">Transmembrane</keyword>
<dbReference type="InterPro" id="IPR003660">
    <property type="entry name" value="HAMP_dom"/>
</dbReference>
<dbReference type="PANTHER" id="PTHR32089:SF120">
    <property type="entry name" value="METHYL-ACCEPTING CHEMOTAXIS PROTEIN TLPQ"/>
    <property type="match status" value="1"/>
</dbReference>
<evidence type="ECO:0000313" key="8">
    <source>
        <dbReference type="Proteomes" id="UP000739538"/>
    </source>
</evidence>
<dbReference type="PROSITE" id="PS50111">
    <property type="entry name" value="CHEMOTAXIS_TRANSDUC_2"/>
    <property type="match status" value="1"/>
</dbReference>
<accession>A0A956NFA2</accession>
<dbReference type="FunFam" id="1.10.287.950:FF:000001">
    <property type="entry name" value="Methyl-accepting chemotaxis sensory transducer"/>
    <property type="match status" value="1"/>
</dbReference>
<dbReference type="Pfam" id="PF00015">
    <property type="entry name" value="MCPsignal"/>
    <property type="match status" value="1"/>
</dbReference>
<feature type="transmembrane region" description="Helical" evidence="4">
    <location>
        <begin position="151"/>
        <end position="170"/>
    </location>
</feature>
<dbReference type="SUPFAM" id="SSF58104">
    <property type="entry name" value="Methyl-accepting chemotaxis protein (MCP) signaling domain"/>
    <property type="match status" value="1"/>
</dbReference>
<dbReference type="PANTHER" id="PTHR32089">
    <property type="entry name" value="METHYL-ACCEPTING CHEMOTAXIS PROTEIN MCPB"/>
    <property type="match status" value="1"/>
</dbReference>
<evidence type="ECO:0000259" key="5">
    <source>
        <dbReference type="PROSITE" id="PS50111"/>
    </source>
</evidence>
<evidence type="ECO:0000256" key="4">
    <source>
        <dbReference type="SAM" id="Phobius"/>
    </source>
</evidence>
<keyword evidence="4" id="KW-0472">Membrane</keyword>
<dbReference type="AlphaFoldDB" id="A0A956NFA2"/>
<dbReference type="EMBL" id="JAGQHS010000067">
    <property type="protein sequence ID" value="MCA9756783.1"/>
    <property type="molecule type" value="Genomic_DNA"/>
</dbReference>
<feature type="domain" description="HAMP" evidence="6">
    <location>
        <begin position="172"/>
        <end position="224"/>
    </location>
</feature>
<dbReference type="PROSITE" id="PS50885">
    <property type="entry name" value="HAMP"/>
    <property type="match status" value="1"/>
</dbReference>
<feature type="transmembrane region" description="Helical" evidence="4">
    <location>
        <begin position="18"/>
        <end position="36"/>
    </location>
</feature>
<keyword evidence="4" id="KW-1133">Transmembrane helix</keyword>
<dbReference type="CDD" id="cd06225">
    <property type="entry name" value="HAMP"/>
    <property type="match status" value="1"/>
</dbReference>
<dbReference type="Proteomes" id="UP000739538">
    <property type="component" value="Unassembled WGS sequence"/>
</dbReference>
<name>A0A956NFA2_UNCEI</name>
<evidence type="ECO:0000256" key="3">
    <source>
        <dbReference type="PROSITE-ProRule" id="PRU00284"/>
    </source>
</evidence>
<keyword evidence="1 3" id="KW-0807">Transducer</keyword>
<reference evidence="7" key="1">
    <citation type="submission" date="2020-04" db="EMBL/GenBank/DDBJ databases">
        <authorList>
            <person name="Zhang T."/>
        </authorList>
    </citation>
    <scope>NUCLEOTIDE SEQUENCE</scope>
    <source>
        <strain evidence="7">HKST-UBA02</strain>
    </source>
</reference>
<reference evidence="7" key="2">
    <citation type="journal article" date="2021" name="Microbiome">
        <title>Successional dynamics and alternative stable states in a saline activated sludge microbial community over 9 years.</title>
        <authorList>
            <person name="Wang Y."/>
            <person name="Ye J."/>
            <person name="Ju F."/>
            <person name="Liu L."/>
            <person name="Boyd J.A."/>
            <person name="Deng Y."/>
            <person name="Parks D.H."/>
            <person name="Jiang X."/>
            <person name="Yin X."/>
            <person name="Woodcroft B.J."/>
            <person name="Tyson G.W."/>
            <person name="Hugenholtz P."/>
            <person name="Polz M.F."/>
            <person name="Zhang T."/>
        </authorList>
    </citation>
    <scope>NUCLEOTIDE SEQUENCE</scope>
    <source>
        <strain evidence="7">HKST-UBA02</strain>
    </source>
</reference>
<dbReference type="SMART" id="SM00283">
    <property type="entry name" value="MA"/>
    <property type="match status" value="1"/>
</dbReference>
<dbReference type="SMART" id="SM00304">
    <property type="entry name" value="HAMP"/>
    <property type="match status" value="1"/>
</dbReference>
<dbReference type="GO" id="GO:0016020">
    <property type="term" value="C:membrane"/>
    <property type="evidence" value="ECO:0007669"/>
    <property type="project" value="InterPro"/>
</dbReference>
<dbReference type="Gene3D" id="1.10.287.950">
    <property type="entry name" value="Methyl-accepting chemotaxis protein"/>
    <property type="match status" value="1"/>
</dbReference>
<proteinExistence type="inferred from homology"/>
<evidence type="ECO:0000313" key="7">
    <source>
        <dbReference type="EMBL" id="MCA9756783.1"/>
    </source>
</evidence>
<gene>
    <name evidence="7" type="ORF">KDA27_13345</name>
</gene>
<dbReference type="InterPro" id="IPR004089">
    <property type="entry name" value="MCPsignal_dom"/>
</dbReference>
<organism evidence="7 8">
    <name type="scientific">Eiseniibacteriota bacterium</name>
    <dbReference type="NCBI Taxonomy" id="2212470"/>
    <lineage>
        <taxon>Bacteria</taxon>
        <taxon>Candidatus Eiseniibacteriota</taxon>
    </lineage>
</organism>
<evidence type="ECO:0000256" key="2">
    <source>
        <dbReference type="ARBA" id="ARBA00029447"/>
    </source>
</evidence>
<sequence length="501" mass="52623">MTSGNGTPVRGMKLSAKFSLSIGLAVLLMLAVLVGIQTKTARNDMERAVESKGQDLADLVAISAVQPILNYDSMTLQSLATEVVKDDAVAYAICEDKGGNPLCDVREETEAEIREFVADIPAKVGDPLGVVRIGIDPGPYEAQRVSAVRSIVLSLGVAGFMLGATLIVLLRRQVIVPLRRACGFLDQLAQGDLTAVPTARGGDELAVLIRTIAGMAEQLHDHVQRLARTADRLGQTSTQMHRVTAEIDERVHRQQLQTDQVAGAVTEMAATAHQVADNASDAAAAAESADSSTRQGQAVVGETIESVQLLLAGLEGATAAIERVSHDSKAIGSVLDVIRGVSEQTNLLALNAAIEAARAGEQGRGFAVVADEVRNLATSTQVSTRQIEEMIQKLQEGAMTAVEAMQEGRERAEVGVEQARAAGTALESIAERVAQVSERAVVIASVVGEQSTTTEHLNQNLVTIAEIAGQSSSGAQQISSAASQISELVGELQAAMGSFRI</sequence>
<dbReference type="GO" id="GO:0006935">
    <property type="term" value="P:chemotaxis"/>
    <property type="evidence" value="ECO:0007669"/>
    <property type="project" value="UniProtKB-ARBA"/>
</dbReference>
<comment type="similarity">
    <text evidence="2">Belongs to the methyl-accepting chemotaxis (MCP) protein family.</text>
</comment>
<feature type="domain" description="Methyl-accepting transducer" evidence="5">
    <location>
        <begin position="229"/>
        <end position="465"/>
    </location>
</feature>
<protein>
    <submittedName>
        <fullName evidence="7">Methyl-accepting chemotaxis protein</fullName>
    </submittedName>
</protein>
<evidence type="ECO:0000259" key="6">
    <source>
        <dbReference type="PROSITE" id="PS50885"/>
    </source>
</evidence>